<evidence type="ECO:0000256" key="3">
    <source>
        <dbReference type="ARBA" id="ARBA00022827"/>
    </source>
</evidence>
<dbReference type="PANTHER" id="PTHR43557">
    <property type="entry name" value="APOPTOSIS-INDUCING FACTOR 1"/>
    <property type="match status" value="1"/>
</dbReference>
<gene>
    <name evidence="7" type="primary">thcD_6</name>
    <name evidence="7" type="ORF">B7C42_05849</name>
</gene>
<keyword evidence="3" id="KW-0274">FAD</keyword>
<dbReference type="Proteomes" id="UP000215506">
    <property type="component" value="Unassembled WGS sequence"/>
</dbReference>
<dbReference type="SUPFAM" id="SSF51905">
    <property type="entry name" value="FAD/NAD(P)-binding domain"/>
    <property type="match status" value="2"/>
</dbReference>
<feature type="domain" description="FAD/NAD(P)-binding" evidence="6">
    <location>
        <begin position="12"/>
        <end position="309"/>
    </location>
</feature>
<comment type="cofactor">
    <cofactor evidence="1">
        <name>FAD</name>
        <dbReference type="ChEBI" id="CHEBI:57692"/>
    </cofactor>
</comment>
<dbReference type="Pfam" id="PF07992">
    <property type="entry name" value="Pyr_redox_2"/>
    <property type="match status" value="1"/>
</dbReference>
<dbReference type="EMBL" id="NGAF01000015">
    <property type="protein sequence ID" value="OXR42250.1"/>
    <property type="molecule type" value="Genomic_DNA"/>
</dbReference>
<dbReference type="GO" id="GO:0016651">
    <property type="term" value="F:oxidoreductase activity, acting on NAD(P)H"/>
    <property type="evidence" value="ECO:0007669"/>
    <property type="project" value="TreeGrafter"/>
</dbReference>
<sequence length="429" mass="45540">MTGKPVDGQHVDILLVGGGVAAANAAEELRRNGFDGTIAVATRESDPPYYRFYLTKEYLRGKVSREDLFVHSPEWWQDNDIALWLRAPVANPDLDAHTVRVGRRTVSWGRMLLATGSTVRPLICEGAGLRGVHYLRTTWNAADLRDEARSAARAVVVGGSFIAAETAASLAALGLDVAMVFPEDLPFVRALGAPIGALVADELARLGVRMVPHTTAAAFQGTERVDAVTLSTGVHLPADLVVVGTGSRRETTLATAAGLPLGPAGGILCDSTLRAHDAVWAAGDVCEFHSVRLGRATNIEHDRVAAAQGRHAARSMLGAKEPFDALPYFWTSVGAELRIDVLGFHGPGRQPQPLNLAHHPDLAARFTPTRGLVGTPQAFRYSVEGSTVGYASVNGALHLRVAGRHLAQTSAPQPRRAHGGIAETGAGMR</sequence>
<feature type="region of interest" description="Disordered" evidence="5">
    <location>
        <begin position="407"/>
        <end position="429"/>
    </location>
</feature>
<proteinExistence type="predicted"/>
<dbReference type="AlphaFoldDB" id="A0A231H068"/>
<dbReference type="PANTHER" id="PTHR43557:SF2">
    <property type="entry name" value="RIESKE DOMAIN-CONTAINING PROTEIN-RELATED"/>
    <property type="match status" value="1"/>
</dbReference>
<dbReference type="InterPro" id="IPR023753">
    <property type="entry name" value="FAD/NAD-binding_dom"/>
</dbReference>
<comment type="caution">
    <text evidence="7">The sequence shown here is derived from an EMBL/GenBank/DDBJ whole genome shotgun (WGS) entry which is preliminary data.</text>
</comment>
<dbReference type="EC" id="1.18.1.-" evidence="7"/>
<keyword evidence="4 7" id="KW-0560">Oxidoreductase</keyword>
<dbReference type="PRINTS" id="PR00411">
    <property type="entry name" value="PNDRDTASEI"/>
</dbReference>
<evidence type="ECO:0000256" key="1">
    <source>
        <dbReference type="ARBA" id="ARBA00001974"/>
    </source>
</evidence>
<keyword evidence="8" id="KW-1185">Reference proteome</keyword>
<dbReference type="Gene3D" id="3.50.50.60">
    <property type="entry name" value="FAD/NAD(P)-binding domain"/>
    <property type="match status" value="2"/>
</dbReference>
<dbReference type="GO" id="GO:0005737">
    <property type="term" value="C:cytoplasm"/>
    <property type="evidence" value="ECO:0007669"/>
    <property type="project" value="TreeGrafter"/>
</dbReference>
<organism evidence="7 8">
    <name type="scientific">Nocardia cerradoensis</name>
    <dbReference type="NCBI Taxonomy" id="85688"/>
    <lineage>
        <taxon>Bacteria</taxon>
        <taxon>Bacillati</taxon>
        <taxon>Actinomycetota</taxon>
        <taxon>Actinomycetes</taxon>
        <taxon>Mycobacteriales</taxon>
        <taxon>Nocardiaceae</taxon>
        <taxon>Nocardia</taxon>
    </lineage>
</organism>
<reference evidence="7 8" key="1">
    <citation type="submission" date="2017-07" db="EMBL/GenBank/DDBJ databases">
        <title>First draft Genome Sequence of Nocardia cerradoensis isolated from human infection.</title>
        <authorList>
            <person name="Carrasco G."/>
        </authorList>
    </citation>
    <scope>NUCLEOTIDE SEQUENCE [LARGE SCALE GENOMIC DNA]</scope>
    <source>
        <strain evidence="7 8">CNM20130759</strain>
    </source>
</reference>
<protein>
    <submittedName>
        <fullName evidence="7">Rhodocoxin reductase</fullName>
        <ecNumber evidence="7">1.18.1.-</ecNumber>
    </submittedName>
</protein>
<evidence type="ECO:0000313" key="8">
    <source>
        <dbReference type="Proteomes" id="UP000215506"/>
    </source>
</evidence>
<evidence type="ECO:0000313" key="7">
    <source>
        <dbReference type="EMBL" id="OXR42250.1"/>
    </source>
</evidence>
<evidence type="ECO:0000256" key="5">
    <source>
        <dbReference type="SAM" id="MobiDB-lite"/>
    </source>
</evidence>
<dbReference type="PRINTS" id="PR00368">
    <property type="entry name" value="FADPNR"/>
</dbReference>
<dbReference type="RefSeq" id="WP_051042856.1">
    <property type="nucleotide sequence ID" value="NZ_JAAXOR010000001.1"/>
</dbReference>
<evidence type="ECO:0000259" key="6">
    <source>
        <dbReference type="Pfam" id="PF07992"/>
    </source>
</evidence>
<evidence type="ECO:0000256" key="2">
    <source>
        <dbReference type="ARBA" id="ARBA00022630"/>
    </source>
</evidence>
<accession>A0A231H068</accession>
<dbReference type="InterPro" id="IPR036188">
    <property type="entry name" value="FAD/NAD-bd_sf"/>
</dbReference>
<name>A0A231H068_9NOCA</name>
<dbReference type="InterPro" id="IPR050446">
    <property type="entry name" value="FAD-oxidoreductase/Apoptosis"/>
</dbReference>
<evidence type="ECO:0000256" key="4">
    <source>
        <dbReference type="ARBA" id="ARBA00023002"/>
    </source>
</evidence>
<keyword evidence="2" id="KW-0285">Flavoprotein</keyword>